<comment type="caution">
    <text evidence="2">The sequence shown here is derived from an EMBL/GenBank/DDBJ whole genome shotgun (WGS) entry which is preliminary data.</text>
</comment>
<dbReference type="EMBL" id="QLYX01000003">
    <property type="protein sequence ID" value="RAY15509.1"/>
    <property type="molecule type" value="Genomic_DNA"/>
</dbReference>
<dbReference type="Proteomes" id="UP000251891">
    <property type="component" value="Unassembled WGS sequence"/>
</dbReference>
<keyword evidence="1" id="KW-0472">Membrane</keyword>
<name>A0A365H8Z9_9ACTN</name>
<keyword evidence="1" id="KW-0812">Transmembrane</keyword>
<dbReference type="AlphaFoldDB" id="A0A365H8Z9"/>
<feature type="transmembrane region" description="Helical" evidence="1">
    <location>
        <begin position="52"/>
        <end position="74"/>
    </location>
</feature>
<protein>
    <submittedName>
        <fullName evidence="2">Uncharacterized protein</fullName>
    </submittedName>
</protein>
<gene>
    <name evidence="2" type="ORF">DPM19_06805</name>
</gene>
<accession>A0A365H8Z9</accession>
<keyword evidence="3" id="KW-1185">Reference proteome</keyword>
<evidence type="ECO:0000313" key="2">
    <source>
        <dbReference type="EMBL" id="RAY15509.1"/>
    </source>
</evidence>
<evidence type="ECO:0000313" key="3">
    <source>
        <dbReference type="Proteomes" id="UP000251891"/>
    </source>
</evidence>
<keyword evidence="1" id="KW-1133">Transmembrane helix</keyword>
<evidence type="ECO:0000256" key="1">
    <source>
        <dbReference type="SAM" id="Phobius"/>
    </source>
</evidence>
<organism evidence="2 3">
    <name type="scientific">Actinomadura craniellae</name>
    <dbReference type="NCBI Taxonomy" id="2231787"/>
    <lineage>
        <taxon>Bacteria</taxon>
        <taxon>Bacillati</taxon>
        <taxon>Actinomycetota</taxon>
        <taxon>Actinomycetes</taxon>
        <taxon>Streptosporangiales</taxon>
        <taxon>Thermomonosporaceae</taxon>
        <taxon>Actinomadura</taxon>
    </lineage>
</organism>
<reference evidence="2 3" key="1">
    <citation type="submission" date="2018-06" db="EMBL/GenBank/DDBJ databases">
        <title>Actinomadura craniellae sp. nov. isolated from marine sponge Craniella sp.</title>
        <authorList>
            <person name="Li L."/>
            <person name="Xu Q.H."/>
            <person name="Lin H.W."/>
            <person name="Lu Y.H."/>
        </authorList>
    </citation>
    <scope>NUCLEOTIDE SEQUENCE [LARGE SCALE GENOMIC DNA]</scope>
    <source>
        <strain evidence="2 3">LHW63021</strain>
    </source>
</reference>
<proteinExistence type="predicted"/>
<sequence length="88" mass="9602">MRRYEEARQARARRRDALARRAVGWIMAAALALLAYDSAAAALADHRAGRSWAYPAVLALGCAVAAATLVFRLVRHRVTRGRTTPGVD</sequence>